<dbReference type="InterPro" id="IPR000847">
    <property type="entry name" value="LysR_HTH_N"/>
</dbReference>
<sequence length="302" mass="33486">MDPHWDDMKVFLAVAREESLSGAGRVLKLDPATVGRRIARLEGAFEAPLFVKSPQGYTMTAAGERLLAHAEQAEEAMRGAAESLTGPADRLSGQIRIGAPDGCANFILPQVCARIGRDHPDLDIQILALPRIINLSRREADMAITVSPPTAGQLLVQKITDYKLHLVASRRYLRRNPPITSVEDLVDHRIIGYIPDMVFDRELDYLSDLGIERVALASNSVAVQLRLVAHDTALCIAHDFTLAFNGRLRKVLADQISLTRSFYLVRHQGDRRSERLNRFAETLSRGIRDEVAHLEEQSAPAS</sequence>
<evidence type="ECO:0000313" key="6">
    <source>
        <dbReference type="EMBL" id="SEJ03778.1"/>
    </source>
</evidence>
<dbReference type="PROSITE" id="PS50931">
    <property type="entry name" value="HTH_LYSR"/>
    <property type="match status" value="1"/>
</dbReference>
<dbReference type="Pfam" id="PF03466">
    <property type="entry name" value="LysR_substrate"/>
    <property type="match status" value="1"/>
</dbReference>
<dbReference type="GO" id="GO:0006351">
    <property type="term" value="P:DNA-templated transcription"/>
    <property type="evidence" value="ECO:0007669"/>
    <property type="project" value="TreeGrafter"/>
</dbReference>
<feature type="domain" description="HTH lysR-type" evidence="5">
    <location>
        <begin position="1"/>
        <end position="60"/>
    </location>
</feature>
<dbReference type="InterPro" id="IPR058163">
    <property type="entry name" value="LysR-type_TF_proteobact-type"/>
</dbReference>
<dbReference type="InterPro" id="IPR036388">
    <property type="entry name" value="WH-like_DNA-bd_sf"/>
</dbReference>
<dbReference type="AlphaFoldDB" id="A0A1H6VGS6"/>
<gene>
    <name evidence="6" type="ORF">SAMN05444007_103184</name>
</gene>
<accession>A0A1H6VGS6</accession>
<organism evidence="6 7">
    <name type="scientific">Cribrihabitans marinus</name>
    <dbReference type="NCBI Taxonomy" id="1227549"/>
    <lineage>
        <taxon>Bacteria</taxon>
        <taxon>Pseudomonadati</taxon>
        <taxon>Pseudomonadota</taxon>
        <taxon>Alphaproteobacteria</taxon>
        <taxon>Rhodobacterales</taxon>
        <taxon>Paracoccaceae</taxon>
        <taxon>Cribrihabitans</taxon>
    </lineage>
</organism>
<keyword evidence="7" id="KW-1185">Reference proteome</keyword>
<dbReference type="Gene3D" id="3.40.190.290">
    <property type="match status" value="1"/>
</dbReference>
<dbReference type="SUPFAM" id="SSF46785">
    <property type="entry name" value="Winged helix' DNA-binding domain"/>
    <property type="match status" value="1"/>
</dbReference>
<evidence type="ECO:0000256" key="2">
    <source>
        <dbReference type="ARBA" id="ARBA00023015"/>
    </source>
</evidence>
<reference evidence="6 7" key="1">
    <citation type="submission" date="2016-10" db="EMBL/GenBank/DDBJ databases">
        <authorList>
            <person name="de Groot N.N."/>
        </authorList>
    </citation>
    <scope>NUCLEOTIDE SEQUENCE [LARGE SCALE GENOMIC DNA]</scope>
    <source>
        <strain evidence="6 7">DSM 29340</strain>
    </source>
</reference>
<dbReference type="PANTHER" id="PTHR30537">
    <property type="entry name" value="HTH-TYPE TRANSCRIPTIONAL REGULATOR"/>
    <property type="match status" value="1"/>
</dbReference>
<dbReference type="CDD" id="cd05466">
    <property type="entry name" value="PBP2_LTTR_substrate"/>
    <property type="match status" value="1"/>
</dbReference>
<dbReference type="EMBL" id="FNYD01000003">
    <property type="protein sequence ID" value="SEJ03778.1"/>
    <property type="molecule type" value="Genomic_DNA"/>
</dbReference>
<dbReference type="RefSeq" id="WP_092363531.1">
    <property type="nucleotide sequence ID" value="NZ_BMGV01000003.1"/>
</dbReference>
<dbReference type="SUPFAM" id="SSF53850">
    <property type="entry name" value="Periplasmic binding protein-like II"/>
    <property type="match status" value="1"/>
</dbReference>
<dbReference type="OrthoDB" id="9787460at2"/>
<dbReference type="PANTHER" id="PTHR30537:SF3">
    <property type="entry name" value="TRANSCRIPTIONAL REGULATORY PROTEIN"/>
    <property type="match status" value="1"/>
</dbReference>
<name>A0A1H6VGS6_9RHOB</name>
<dbReference type="Pfam" id="PF00126">
    <property type="entry name" value="HTH_1"/>
    <property type="match status" value="1"/>
</dbReference>
<keyword evidence="3" id="KW-0238">DNA-binding</keyword>
<keyword evidence="2" id="KW-0805">Transcription regulation</keyword>
<dbReference type="InterPro" id="IPR005119">
    <property type="entry name" value="LysR_subst-bd"/>
</dbReference>
<evidence type="ECO:0000256" key="3">
    <source>
        <dbReference type="ARBA" id="ARBA00023125"/>
    </source>
</evidence>
<comment type="similarity">
    <text evidence="1">Belongs to the LysR transcriptional regulatory family.</text>
</comment>
<protein>
    <submittedName>
        <fullName evidence="6">Transcriptional regulator, LysR family</fullName>
    </submittedName>
</protein>
<proteinExistence type="inferred from homology"/>
<dbReference type="Gene3D" id="1.10.10.10">
    <property type="entry name" value="Winged helix-like DNA-binding domain superfamily/Winged helix DNA-binding domain"/>
    <property type="match status" value="1"/>
</dbReference>
<dbReference type="GO" id="GO:0043565">
    <property type="term" value="F:sequence-specific DNA binding"/>
    <property type="evidence" value="ECO:0007669"/>
    <property type="project" value="TreeGrafter"/>
</dbReference>
<dbReference type="GO" id="GO:0003700">
    <property type="term" value="F:DNA-binding transcription factor activity"/>
    <property type="evidence" value="ECO:0007669"/>
    <property type="project" value="InterPro"/>
</dbReference>
<dbReference type="InterPro" id="IPR036390">
    <property type="entry name" value="WH_DNA-bd_sf"/>
</dbReference>
<keyword evidence="4" id="KW-0804">Transcription</keyword>
<evidence type="ECO:0000259" key="5">
    <source>
        <dbReference type="PROSITE" id="PS50931"/>
    </source>
</evidence>
<dbReference type="Proteomes" id="UP000199379">
    <property type="component" value="Unassembled WGS sequence"/>
</dbReference>
<dbReference type="STRING" id="1227549.SAMN05444007_103184"/>
<evidence type="ECO:0000256" key="4">
    <source>
        <dbReference type="ARBA" id="ARBA00023163"/>
    </source>
</evidence>
<evidence type="ECO:0000313" key="7">
    <source>
        <dbReference type="Proteomes" id="UP000199379"/>
    </source>
</evidence>
<evidence type="ECO:0000256" key="1">
    <source>
        <dbReference type="ARBA" id="ARBA00009437"/>
    </source>
</evidence>